<dbReference type="PANTHER" id="PTHR21039:SF0">
    <property type="entry name" value="HISTIDINOL-PHOSPHATASE"/>
    <property type="match status" value="1"/>
</dbReference>
<comment type="pathway">
    <text evidence="1 8">Amino-acid biosynthesis; L-histidine biosynthesis; L-histidine from 5-phospho-alpha-D-ribose 1-diphosphate: step 8/9.</text>
</comment>
<dbReference type="SMART" id="SM00481">
    <property type="entry name" value="POLIIIAc"/>
    <property type="match status" value="1"/>
</dbReference>
<evidence type="ECO:0000256" key="8">
    <source>
        <dbReference type="RuleBase" id="RU366003"/>
    </source>
</evidence>
<keyword evidence="4 8" id="KW-0028">Amino-acid biosynthesis</keyword>
<sequence length="292" mass="31899">MIRDRLDTVGSAGGAVFDYHVHSTFSVDCRVPIETSCEAAIAAGVTEIAFTDHVDHEPSDPGHGFYRYGAYREAIERARAHFGDRLTILAGAEVDFNRRIADQVEAFLDQTEFDFVIGSVHFDVDGQLIYPRTFTGRTLGDVFRPYFADILAAVETGWFDTIGHLDLPKRYTPGTHRDYDPLTFRDALEPIFAAMIRHGVAFEINTSGMRQVPRASMPGPAVVRWYAEAGGTLITTGTDSHAAQTIGAGLETTLAMLELCGIAGVRSFRARRGTTVPIRDLIPAPIHASGPA</sequence>
<evidence type="ECO:0000256" key="3">
    <source>
        <dbReference type="ARBA" id="ARBA00013085"/>
    </source>
</evidence>
<comment type="similarity">
    <text evidence="2 8">Belongs to the PHP hydrolase family. HisK subfamily.</text>
</comment>
<dbReference type="UniPathway" id="UPA00031">
    <property type="reaction ID" value="UER00013"/>
</dbReference>
<dbReference type="GO" id="GO:0005737">
    <property type="term" value="C:cytoplasm"/>
    <property type="evidence" value="ECO:0007669"/>
    <property type="project" value="TreeGrafter"/>
</dbReference>
<feature type="domain" description="Polymerase/histidinol phosphatase N-terminal" evidence="9">
    <location>
        <begin position="17"/>
        <end position="98"/>
    </location>
</feature>
<dbReference type="InterPro" id="IPR010140">
    <property type="entry name" value="Histidinol_P_phosphatase_HisJ"/>
</dbReference>
<evidence type="ECO:0000313" key="10">
    <source>
        <dbReference type="EMBL" id="CAA9563162.1"/>
    </source>
</evidence>
<dbReference type="Gene3D" id="3.20.20.140">
    <property type="entry name" value="Metal-dependent hydrolases"/>
    <property type="match status" value="1"/>
</dbReference>
<dbReference type="AlphaFoldDB" id="A0A6J4V085"/>
<proteinExistence type="inferred from homology"/>
<dbReference type="GO" id="GO:0004401">
    <property type="term" value="F:histidinol-phosphatase activity"/>
    <property type="evidence" value="ECO:0007669"/>
    <property type="project" value="UniProtKB-UniRule"/>
</dbReference>
<dbReference type="SUPFAM" id="SSF89550">
    <property type="entry name" value="PHP domain-like"/>
    <property type="match status" value="1"/>
</dbReference>
<evidence type="ECO:0000256" key="1">
    <source>
        <dbReference type="ARBA" id="ARBA00004970"/>
    </source>
</evidence>
<evidence type="ECO:0000256" key="6">
    <source>
        <dbReference type="ARBA" id="ARBA00023102"/>
    </source>
</evidence>
<evidence type="ECO:0000256" key="5">
    <source>
        <dbReference type="ARBA" id="ARBA00022801"/>
    </source>
</evidence>
<evidence type="ECO:0000256" key="4">
    <source>
        <dbReference type="ARBA" id="ARBA00022605"/>
    </source>
</evidence>
<name>A0A6J4V085_9BACT</name>
<protein>
    <recommendedName>
        <fullName evidence="3 8">Histidinol-phosphatase</fullName>
        <shortName evidence="8">HolPase</shortName>
        <ecNumber evidence="3 8">3.1.3.15</ecNumber>
    </recommendedName>
</protein>
<dbReference type="Pfam" id="PF02811">
    <property type="entry name" value="PHP"/>
    <property type="match status" value="1"/>
</dbReference>
<gene>
    <name evidence="10" type="ORF">AVDCRST_MAG70-1828</name>
</gene>
<comment type="catalytic activity">
    <reaction evidence="7 8">
        <text>L-histidinol phosphate + H2O = L-histidinol + phosphate</text>
        <dbReference type="Rhea" id="RHEA:14465"/>
        <dbReference type="ChEBI" id="CHEBI:15377"/>
        <dbReference type="ChEBI" id="CHEBI:43474"/>
        <dbReference type="ChEBI" id="CHEBI:57699"/>
        <dbReference type="ChEBI" id="CHEBI:57980"/>
        <dbReference type="EC" id="3.1.3.15"/>
    </reaction>
</comment>
<dbReference type="EC" id="3.1.3.15" evidence="3 8"/>
<reference evidence="10" key="1">
    <citation type="submission" date="2020-02" db="EMBL/GenBank/DDBJ databases">
        <authorList>
            <person name="Meier V. D."/>
        </authorList>
    </citation>
    <scope>NUCLEOTIDE SEQUENCE</scope>
    <source>
        <strain evidence="10">AVDCRST_MAG70</strain>
    </source>
</reference>
<dbReference type="NCBIfam" id="TIGR01856">
    <property type="entry name" value="hisJ_fam"/>
    <property type="match status" value="1"/>
</dbReference>
<dbReference type="GO" id="GO:0000105">
    <property type="term" value="P:L-histidine biosynthetic process"/>
    <property type="evidence" value="ECO:0007669"/>
    <property type="project" value="UniProtKB-UniRule"/>
</dbReference>
<dbReference type="EMBL" id="CADCWH010000290">
    <property type="protein sequence ID" value="CAA9563162.1"/>
    <property type="molecule type" value="Genomic_DNA"/>
</dbReference>
<keyword evidence="6 8" id="KW-0368">Histidine biosynthesis</keyword>
<evidence type="ECO:0000256" key="7">
    <source>
        <dbReference type="ARBA" id="ARBA00049158"/>
    </source>
</evidence>
<evidence type="ECO:0000256" key="2">
    <source>
        <dbReference type="ARBA" id="ARBA00009152"/>
    </source>
</evidence>
<dbReference type="InterPro" id="IPR003141">
    <property type="entry name" value="Pol/His_phosphatase_N"/>
</dbReference>
<dbReference type="InterPro" id="IPR016195">
    <property type="entry name" value="Pol/histidinol_Pase-like"/>
</dbReference>
<organism evidence="10">
    <name type="scientific">uncultured Thermomicrobiales bacterium</name>
    <dbReference type="NCBI Taxonomy" id="1645740"/>
    <lineage>
        <taxon>Bacteria</taxon>
        <taxon>Pseudomonadati</taxon>
        <taxon>Thermomicrobiota</taxon>
        <taxon>Thermomicrobia</taxon>
        <taxon>Thermomicrobiales</taxon>
        <taxon>environmental samples</taxon>
    </lineage>
</organism>
<dbReference type="InterPro" id="IPR004013">
    <property type="entry name" value="PHP_dom"/>
</dbReference>
<keyword evidence="5 8" id="KW-0378">Hydrolase</keyword>
<evidence type="ECO:0000259" key="9">
    <source>
        <dbReference type="SMART" id="SM00481"/>
    </source>
</evidence>
<accession>A0A6J4V085</accession>
<dbReference type="PANTHER" id="PTHR21039">
    <property type="entry name" value="HISTIDINOL PHOSPHATASE-RELATED"/>
    <property type="match status" value="1"/>
</dbReference>